<organism evidence="6 7">
    <name type="scientific">Rugamonas rubra</name>
    <dbReference type="NCBI Taxonomy" id="758825"/>
    <lineage>
        <taxon>Bacteria</taxon>
        <taxon>Pseudomonadati</taxon>
        <taxon>Pseudomonadota</taxon>
        <taxon>Betaproteobacteria</taxon>
        <taxon>Burkholderiales</taxon>
        <taxon>Oxalobacteraceae</taxon>
        <taxon>Telluria group</taxon>
        <taxon>Rugamonas</taxon>
    </lineage>
</organism>
<keyword evidence="1" id="KW-0813">Transport</keyword>
<evidence type="ECO:0000256" key="4">
    <source>
        <dbReference type="ARBA" id="ARBA00022840"/>
    </source>
</evidence>
<protein>
    <submittedName>
        <fullName evidence="6">ABC-2 type transport system ATP-binding protein</fullName>
    </submittedName>
</protein>
<gene>
    <name evidence="6" type="ORF">SAMN02982985_02702</name>
</gene>
<keyword evidence="4 6" id="KW-0067">ATP-binding</keyword>
<name>A0A1I4N1M2_9BURK</name>
<keyword evidence="7" id="KW-1185">Reference proteome</keyword>
<evidence type="ECO:0000256" key="2">
    <source>
        <dbReference type="ARBA" id="ARBA00022475"/>
    </source>
</evidence>
<dbReference type="GO" id="GO:0005524">
    <property type="term" value="F:ATP binding"/>
    <property type="evidence" value="ECO:0007669"/>
    <property type="project" value="UniProtKB-KW"/>
</dbReference>
<feature type="domain" description="ABC transporter" evidence="5">
    <location>
        <begin position="2"/>
        <end position="232"/>
    </location>
</feature>
<accession>A0A1I4N1M2</accession>
<proteinExistence type="predicted"/>
<dbReference type="InterPro" id="IPR051782">
    <property type="entry name" value="ABC_Transporter_VariousFunc"/>
</dbReference>
<dbReference type="PANTHER" id="PTHR42939:SF1">
    <property type="entry name" value="ABC TRANSPORTER ATP-BINDING PROTEIN ALBC-RELATED"/>
    <property type="match status" value="1"/>
</dbReference>
<dbReference type="OrthoDB" id="9804819at2"/>
<evidence type="ECO:0000259" key="5">
    <source>
        <dbReference type="PROSITE" id="PS50893"/>
    </source>
</evidence>
<keyword evidence="3" id="KW-0547">Nucleotide-binding</keyword>
<dbReference type="SMART" id="SM00382">
    <property type="entry name" value="AAA"/>
    <property type="match status" value="1"/>
</dbReference>
<dbReference type="PROSITE" id="PS50893">
    <property type="entry name" value="ABC_TRANSPORTER_2"/>
    <property type="match status" value="1"/>
</dbReference>
<dbReference type="InterPro" id="IPR027417">
    <property type="entry name" value="P-loop_NTPase"/>
</dbReference>
<evidence type="ECO:0000256" key="1">
    <source>
        <dbReference type="ARBA" id="ARBA00022448"/>
    </source>
</evidence>
<dbReference type="EMBL" id="FOTW01000012">
    <property type="protein sequence ID" value="SFM09217.1"/>
    <property type="molecule type" value="Genomic_DNA"/>
</dbReference>
<dbReference type="CDD" id="cd03230">
    <property type="entry name" value="ABC_DR_subfamily_A"/>
    <property type="match status" value="1"/>
</dbReference>
<dbReference type="InterPro" id="IPR003593">
    <property type="entry name" value="AAA+_ATPase"/>
</dbReference>
<dbReference type="RefSeq" id="WP_093388209.1">
    <property type="nucleotide sequence ID" value="NZ_FOTW01000012.1"/>
</dbReference>
<dbReference type="InterPro" id="IPR003439">
    <property type="entry name" value="ABC_transporter-like_ATP-bd"/>
</dbReference>
<evidence type="ECO:0000313" key="6">
    <source>
        <dbReference type="EMBL" id="SFM09217.1"/>
    </source>
</evidence>
<keyword evidence="2" id="KW-1003">Cell membrane</keyword>
<evidence type="ECO:0000256" key="3">
    <source>
        <dbReference type="ARBA" id="ARBA00022741"/>
    </source>
</evidence>
<reference evidence="6 7" key="1">
    <citation type="submission" date="2016-10" db="EMBL/GenBank/DDBJ databases">
        <authorList>
            <person name="de Groot N.N."/>
        </authorList>
    </citation>
    <scope>NUCLEOTIDE SEQUENCE [LARGE SCALE GENOMIC DNA]</scope>
    <source>
        <strain evidence="6 7">ATCC 43154</strain>
    </source>
</reference>
<sequence>MIEFQGLSKTYGAFAAVKPLSLRVRRGEVFGFLGPNGAGKTTTIRMMMGILVPSAGQVRIAGLDCHADAAAVKSQVGYLPDTPIFYDYLRGREILQFVAEMHGYPRAEAERRAARLLGEFGLDEAGEEFAVNYSMGMKKKLGLACALIHDPAVLILDEPINGLDPRAARDVQERLLACAAAGCTIFVSTHLLDMAEKLCDRVGIIHHGELIATGTLDELRGDASAAASLEEVFLKITEENREPAP</sequence>
<dbReference type="Gene3D" id="3.40.50.300">
    <property type="entry name" value="P-loop containing nucleotide triphosphate hydrolases"/>
    <property type="match status" value="1"/>
</dbReference>
<dbReference type="Proteomes" id="UP000199470">
    <property type="component" value="Unassembled WGS sequence"/>
</dbReference>
<dbReference type="SUPFAM" id="SSF52540">
    <property type="entry name" value="P-loop containing nucleoside triphosphate hydrolases"/>
    <property type="match status" value="1"/>
</dbReference>
<dbReference type="AlphaFoldDB" id="A0A1I4N1M2"/>
<dbReference type="STRING" id="758825.SAMN02982985_02702"/>
<dbReference type="PANTHER" id="PTHR42939">
    <property type="entry name" value="ABC TRANSPORTER ATP-BINDING PROTEIN ALBC-RELATED"/>
    <property type="match status" value="1"/>
</dbReference>
<dbReference type="Pfam" id="PF00005">
    <property type="entry name" value="ABC_tran"/>
    <property type="match status" value="1"/>
</dbReference>
<keyword evidence="2" id="KW-0472">Membrane</keyword>
<evidence type="ECO:0000313" key="7">
    <source>
        <dbReference type="Proteomes" id="UP000199470"/>
    </source>
</evidence>
<dbReference type="GO" id="GO:0016887">
    <property type="term" value="F:ATP hydrolysis activity"/>
    <property type="evidence" value="ECO:0007669"/>
    <property type="project" value="InterPro"/>
</dbReference>